<keyword evidence="6" id="KW-1185">Reference proteome</keyword>
<dbReference type="GO" id="GO:0004563">
    <property type="term" value="F:beta-N-acetylhexosaminidase activity"/>
    <property type="evidence" value="ECO:0007669"/>
    <property type="project" value="UniProtKB-ARBA"/>
</dbReference>
<dbReference type="PANTHER" id="PTHR21040:SF8">
    <property type="entry name" value="BCDNA.GH04120"/>
    <property type="match status" value="1"/>
</dbReference>
<evidence type="ECO:0000256" key="1">
    <source>
        <dbReference type="ARBA" id="ARBA00006285"/>
    </source>
</evidence>
<dbReference type="RefSeq" id="WP_065541140.1">
    <property type="nucleotide sequence ID" value="NZ_CP015405.2"/>
</dbReference>
<dbReference type="InterPro" id="IPR017853">
    <property type="entry name" value="GH"/>
</dbReference>
<sequence>MEFFNLACIDPSLMPGAVCAVEYLEENMTGGSRVKILAEKGGSGLSVRLDRDFASITYSKTSEFFRGLGFVKEWITENRTSAAREEHPVFEHLTYMADCSRNGVCRPDHLRRLMVKLSLMGYDRLMLYTEDTYQVEGYPYFGHFRGRYSRQELRELDEFAASLGIEMVPCIQTLAHLNAIFRWPAFKQVHDTGDILLCGSDDTYKLIEAMIRTWSETFKSRVINIGMDEAEMIGRGAYLNQFGYEERIDIMERHLHRVLEICEKYGYTAMMWSDMFFKMISGGEYYGKEFHITEEIKKKIPQNVELLYWDYYSRDEKTYDQMMKYHRELAGNVGFAGGAWKWNGYAPLLNHSMQVSRLALRQCQKHGITNVLVTGWGDDGGEASQSAVLPVLSLFAEYNYAQTVNDCDLAPRFLACTGAVLEDFLKLDLPNLTPDNPLPGKMSAAPARYLLYQDVLMGIYDCHVDMKSFKSHYRHCAEELRAIAQKGGEYACMFRTLALLSEVLAKKATLGLEAKAAYDGEDKAALLQTADICIKTAGLVEQFKHALKDQWFQENKAFGYEVLDIRLGGLMERLKSCAARMADYAEGKITCIEELEEARLPLLTDDKGQPLSPVCDNIWREMVTASVM</sequence>
<dbReference type="STRING" id="1796616.A4V09_03560"/>
<protein>
    <submittedName>
        <fullName evidence="5">Beta-N-acetylhexosaminidase</fullName>
    </submittedName>
</protein>
<reference evidence="5" key="1">
    <citation type="submission" date="2017-04" db="EMBL/GenBank/DDBJ databases">
        <title>Complete Genome Sequences of Twelve Strains of a Stable Defined Moderately Diverse Mouse Microbiota 2 (sDMDMm2).</title>
        <authorList>
            <person name="Uchimura Y."/>
            <person name="Wyss M."/>
            <person name="Brugiroux S."/>
            <person name="Limenitakis J.P."/>
            <person name="Stecher B."/>
            <person name="McCoy K.D."/>
            <person name="Macpherson A.J."/>
        </authorList>
    </citation>
    <scope>NUCLEOTIDE SEQUENCE</scope>
    <source>
        <strain evidence="5">YL58</strain>
    </source>
</reference>
<dbReference type="Proteomes" id="UP000092574">
    <property type="component" value="Chromosome"/>
</dbReference>
<dbReference type="OrthoDB" id="383771at2"/>
<dbReference type="Pfam" id="PF18088">
    <property type="entry name" value="Glyco_H_20C_C"/>
    <property type="match status" value="1"/>
</dbReference>
<name>A0A1C7I5N3_9FIRM</name>
<dbReference type="KEGG" id="byl:A4V09_03560"/>
<feature type="domain" description="Glycoside Hydrolase 20C C-terminal" evidence="4">
    <location>
        <begin position="422"/>
        <end position="607"/>
    </location>
</feature>
<dbReference type="Gene3D" id="1.20.120.670">
    <property type="entry name" value="N-acetyl-b-d-glucoasminidase"/>
    <property type="match status" value="1"/>
</dbReference>
<evidence type="ECO:0000256" key="2">
    <source>
        <dbReference type="ARBA" id="ARBA00022801"/>
    </source>
</evidence>
<dbReference type="InterPro" id="IPR015883">
    <property type="entry name" value="Glyco_hydro_20_cat"/>
</dbReference>
<dbReference type="EMBL" id="CP015405">
    <property type="protein sequence ID" value="ANU74916.1"/>
    <property type="molecule type" value="Genomic_DNA"/>
</dbReference>
<dbReference type="SUPFAM" id="SSF51445">
    <property type="entry name" value="(Trans)glycosidases"/>
    <property type="match status" value="1"/>
</dbReference>
<feature type="domain" description="Glycoside hydrolase family 20 catalytic" evidence="3">
    <location>
        <begin position="144"/>
        <end position="280"/>
    </location>
</feature>
<dbReference type="InterPro" id="IPR038901">
    <property type="entry name" value="HEXDC-like"/>
</dbReference>
<dbReference type="Gene3D" id="3.20.20.80">
    <property type="entry name" value="Glycosidases"/>
    <property type="match status" value="1"/>
</dbReference>
<dbReference type="AlphaFoldDB" id="A0A1C7I5N3"/>
<proteinExistence type="inferred from homology"/>
<evidence type="ECO:0000259" key="4">
    <source>
        <dbReference type="Pfam" id="PF18088"/>
    </source>
</evidence>
<dbReference type="InterPro" id="IPR041063">
    <property type="entry name" value="Glyco_H_20C_C"/>
</dbReference>
<evidence type="ECO:0000313" key="5">
    <source>
        <dbReference type="EMBL" id="ANU74916.1"/>
    </source>
</evidence>
<dbReference type="Pfam" id="PF00728">
    <property type="entry name" value="Glyco_hydro_20"/>
    <property type="match status" value="1"/>
</dbReference>
<evidence type="ECO:0000259" key="3">
    <source>
        <dbReference type="Pfam" id="PF00728"/>
    </source>
</evidence>
<dbReference type="CDD" id="cd06565">
    <property type="entry name" value="GH20_GcnA-like"/>
    <property type="match status" value="1"/>
</dbReference>
<keyword evidence="2" id="KW-0378">Hydrolase</keyword>
<evidence type="ECO:0000313" key="6">
    <source>
        <dbReference type="Proteomes" id="UP000092574"/>
    </source>
</evidence>
<gene>
    <name evidence="5" type="ORF">A4V09_03560</name>
</gene>
<dbReference type="PANTHER" id="PTHR21040">
    <property type="entry name" value="BCDNA.GH04120"/>
    <property type="match status" value="1"/>
</dbReference>
<accession>A0A1C7I5N3</accession>
<organism evidence="5 6">
    <name type="scientific">Blautia pseudococcoides</name>
    <dbReference type="NCBI Taxonomy" id="1796616"/>
    <lineage>
        <taxon>Bacteria</taxon>
        <taxon>Bacillati</taxon>
        <taxon>Bacillota</taxon>
        <taxon>Clostridia</taxon>
        <taxon>Lachnospirales</taxon>
        <taxon>Lachnospiraceae</taxon>
        <taxon>Blautia</taxon>
    </lineage>
</organism>
<comment type="similarity">
    <text evidence="1">Belongs to the glycosyl hydrolase 20 family.</text>
</comment>
<dbReference type="GO" id="GO:0005975">
    <property type="term" value="P:carbohydrate metabolic process"/>
    <property type="evidence" value="ECO:0007669"/>
    <property type="project" value="InterPro"/>
</dbReference>